<evidence type="ECO:0000256" key="8">
    <source>
        <dbReference type="RuleBase" id="RU366017"/>
    </source>
</evidence>
<gene>
    <name evidence="9" type="primary">Acey_s0167.g106</name>
    <name evidence="9" type="ORF">Y032_0167g106</name>
</gene>
<keyword evidence="3 8" id="KW-0328">Glycosyltransferase</keyword>
<protein>
    <recommendedName>
        <fullName evidence="8">Glycosyltransferase family 92 protein</fullName>
        <ecNumber evidence="8">2.4.1.-</ecNumber>
    </recommendedName>
</protein>
<comment type="subcellular location">
    <subcellularLocation>
        <location evidence="1">Membrane</location>
        <topology evidence="1">Single-pass membrane protein</topology>
    </subcellularLocation>
</comment>
<dbReference type="GO" id="GO:0005737">
    <property type="term" value="C:cytoplasm"/>
    <property type="evidence" value="ECO:0007669"/>
    <property type="project" value="TreeGrafter"/>
</dbReference>
<keyword evidence="4 8" id="KW-0808">Transferase</keyword>
<evidence type="ECO:0000256" key="6">
    <source>
        <dbReference type="ARBA" id="ARBA00022989"/>
    </source>
</evidence>
<dbReference type="AlphaFoldDB" id="A0A016SWH9"/>
<evidence type="ECO:0000256" key="1">
    <source>
        <dbReference type="ARBA" id="ARBA00004167"/>
    </source>
</evidence>
<comment type="similarity">
    <text evidence="2 8">Belongs to the glycosyltransferase 92 family.</text>
</comment>
<dbReference type="PANTHER" id="PTHR21461:SF40">
    <property type="entry name" value="GLYCOSYLTRANSFERASE FAMILY 92 PROTEIN"/>
    <property type="match status" value="1"/>
</dbReference>
<dbReference type="GO" id="GO:0016757">
    <property type="term" value="F:glycosyltransferase activity"/>
    <property type="evidence" value="ECO:0007669"/>
    <property type="project" value="UniProtKB-UniRule"/>
</dbReference>
<evidence type="ECO:0000256" key="4">
    <source>
        <dbReference type="ARBA" id="ARBA00022679"/>
    </source>
</evidence>
<dbReference type="EMBL" id="JARK01001503">
    <property type="protein sequence ID" value="EYB94751.1"/>
    <property type="molecule type" value="Genomic_DNA"/>
</dbReference>
<dbReference type="OrthoDB" id="2526284at2759"/>
<keyword evidence="7" id="KW-0472">Membrane</keyword>
<dbReference type="Proteomes" id="UP000024635">
    <property type="component" value="Unassembled WGS sequence"/>
</dbReference>
<reference evidence="10" key="1">
    <citation type="journal article" date="2015" name="Nat. Genet.">
        <title>The genome and transcriptome of the zoonotic hookworm Ancylostoma ceylanicum identify infection-specific gene families.</title>
        <authorList>
            <person name="Schwarz E.M."/>
            <person name="Hu Y."/>
            <person name="Antoshechkin I."/>
            <person name="Miller M.M."/>
            <person name="Sternberg P.W."/>
            <person name="Aroian R.V."/>
        </authorList>
    </citation>
    <scope>NUCLEOTIDE SEQUENCE</scope>
    <source>
        <strain evidence="10">HY135</strain>
    </source>
</reference>
<evidence type="ECO:0000256" key="2">
    <source>
        <dbReference type="ARBA" id="ARBA00007647"/>
    </source>
</evidence>
<dbReference type="PANTHER" id="PTHR21461">
    <property type="entry name" value="GLYCOSYLTRANSFERASE FAMILY 92 PROTEIN"/>
    <property type="match status" value="1"/>
</dbReference>
<dbReference type="InterPro" id="IPR008166">
    <property type="entry name" value="Glyco_transf_92"/>
</dbReference>
<keyword evidence="6" id="KW-1133">Transmembrane helix</keyword>
<organism evidence="9 10">
    <name type="scientific">Ancylostoma ceylanicum</name>
    <dbReference type="NCBI Taxonomy" id="53326"/>
    <lineage>
        <taxon>Eukaryota</taxon>
        <taxon>Metazoa</taxon>
        <taxon>Ecdysozoa</taxon>
        <taxon>Nematoda</taxon>
        <taxon>Chromadorea</taxon>
        <taxon>Rhabditida</taxon>
        <taxon>Rhabditina</taxon>
        <taxon>Rhabditomorpha</taxon>
        <taxon>Strongyloidea</taxon>
        <taxon>Ancylostomatidae</taxon>
        <taxon>Ancylostomatinae</taxon>
        <taxon>Ancylostoma</taxon>
    </lineage>
</organism>
<evidence type="ECO:0000313" key="9">
    <source>
        <dbReference type="EMBL" id="EYB94751.1"/>
    </source>
</evidence>
<dbReference type="GO" id="GO:0016020">
    <property type="term" value="C:membrane"/>
    <property type="evidence" value="ECO:0007669"/>
    <property type="project" value="UniProtKB-SubCell"/>
</dbReference>
<name>A0A016SWH9_9BILA</name>
<evidence type="ECO:0000256" key="5">
    <source>
        <dbReference type="ARBA" id="ARBA00022692"/>
    </source>
</evidence>
<evidence type="ECO:0000313" key="10">
    <source>
        <dbReference type="Proteomes" id="UP000024635"/>
    </source>
</evidence>
<dbReference type="EC" id="2.4.1.-" evidence="8"/>
<dbReference type="Pfam" id="PF01697">
    <property type="entry name" value="Glyco_transf_92"/>
    <property type="match status" value="1"/>
</dbReference>
<keyword evidence="5" id="KW-0812">Transmembrane</keyword>
<sequence>MKDDDEINTFVSVEDRTQNNPRYFLSLCLAPMYDDEAKWLMLAEEIEHYKLQGLDHFYLYVKDYDNYTYELIESYVKSGEAEVIHFRRQRDRPGMEWQLVGIQDCLQRSRHHSRYAIFSDLDERITPTTNVKLKDYVGELMRNYSAMYFRPRRILRTSPVPESYEGENTLLSHLPALVFTNTTKIAPAGTLDKCILDPTKVFIMDVHNIAVFFPGNNTIYTVPPEEAIIRHYRDINVGGWSRNRTIFYDFAPYVNTTYPESLLPMLYKNVRRRLDSIYL</sequence>
<comment type="caution">
    <text evidence="9">The sequence shown here is derived from an EMBL/GenBank/DDBJ whole genome shotgun (WGS) entry which is preliminary data.</text>
</comment>
<proteinExistence type="inferred from homology"/>
<keyword evidence="10" id="KW-1185">Reference proteome</keyword>
<evidence type="ECO:0000256" key="3">
    <source>
        <dbReference type="ARBA" id="ARBA00022676"/>
    </source>
</evidence>
<accession>A0A016SWH9</accession>
<evidence type="ECO:0000256" key="7">
    <source>
        <dbReference type="ARBA" id="ARBA00023136"/>
    </source>
</evidence>